<feature type="chain" id="PRO_5040366375" description="Peptidase S1 domain-containing protein" evidence="6">
    <location>
        <begin position="23"/>
        <end position="278"/>
    </location>
</feature>
<evidence type="ECO:0000256" key="2">
    <source>
        <dbReference type="ARBA" id="ARBA00022801"/>
    </source>
</evidence>
<dbReference type="PROSITE" id="PS50240">
    <property type="entry name" value="TRYPSIN_DOM"/>
    <property type="match status" value="1"/>
</dbReference>
<feature type="signal peptide" evidence="6">
    <location>
        <begin position="1"/>
        <end position="22"/>
    </location>
</feature>
<dbReference type="PANTHER" id="PTHR24252">
    <property type="entry name" value="ACROSIN-RELATED"/>
    <property type="match status" value="1"/>
</dbReference>
<dbReference type="InterPro" id="IPR043504">
    <property type="entry name" value="Peptidase_S1_PA_chymotrypsin"/>
</dbReference>
<dbReference type="FunFam" id="2.40.10.10:FF:000003">
    <property type="entry name" value="Transmembrane serine protease 3"/>
    <property type="match status" value="1"/>
</dbReference>
<dbReference type="InterPro" id="IPR018114">
    <property type="entry name" value="TRYPSIN_HIS"/>
</dbReference>
<dbReference type="SUPFAM" id="SSF50494">
    <property type="entry name" value="Trypsin-like serine proteases"/>
    <property type="match status" value="1"/>
</dbReference>
<reference evidence="8" key="2">
    <citation type="submission" date="2022-10" db="EMBL/GenBank/DDBJ databases">
        <authorList>
            <consortium name="ENA_rothamsted_submissions"/>
            <consortium name="culmorum"/>
            <person name="King R."/>
        </authorList>
    </citation>
    <scope>NUCLEOTIDE SEQUENCE</scope>
</reference>
<dbReference type="PROSITE" id="PS00134">
    <property type="entry name" value="TRYPSIN_HIS"/>
    <property type="match status" value="1"/>
</dbReference>
<sequence>MHLLFRVLFCFLTAASVAVAAAQQKCGSRSVQWRAPRVVGGEEPPLGAVPWQVDLRSDGRHSCGGALIGRRLVVTAAHCFGEDLVAVAGAHGPPGSSPYEQHLRVERFIPHPDFRKLGHYSHDLAILLVSTPGFEISKAVKPACLSNTAPISSGTWCEISGWGIVDPLNSTSYSSVLKSAAVPVISLDTCRRKSVYGGQQQQILDSMLCAGYLKGGIDACIGDSGGPLMCDIEGNLELAGIISWGEGCAKKNRPGIYTRISSFLPWINDVAANVGVDL</sequence>
<dbReference type="GO" id="GO:0006508">
    <property type="term" value="P:proteolysis"/>
    <property type="evidence" value="ECO:0007669"/>
    <property type="project" value="UniProtKB-KW"/>
</dbReference>
<feature type="domain" description="Peptidase S1" evidence="7">
    <location>
        <begin position="38"/>
        <end position="272"/>
    </location>
</feature>
<keyword evidence="2 5" id="KW-0378">Hydrolase</keyword>
<evidence type="ECO:0000256" key="3">
    <source>
        <dbReference type="ARBA" id="ARBA00022825"/>
    </source>
</evidence>
<dbReference type="Gene3D" id="2.40.10.10">
    <property type="entry name" value="Trypsin-like serine proteases"/>
    <property type="match status" value="1"/>
</dbReference>
<dbReference type="InterPro" id="IPR001254">
    <property type="entry name" value="Trypsin_dom"/>
</dbReference>
<accession>A0A9P0GLR0</accession>
<dbReference type="SMART" id="SM00020">
    <property type="entry name" value="Tryp_SPc"/>
    <property type="match status" value="1"/>
</dbReference>
<organism evidence="8 9">
    <name type="scientific">Phaedon cochleariae</name>
    <name type="common">Mustard beetle</name>
    <dbReference type="NCBI Taxonomy" id="80249"/>
    <lineage>
        <taxon>Eukaryota</taxon>
        <taxon>Metazoa</taxon>
        <taxon>Ecdysozoa</taxon>
        <taxon>Arthropoda</taxon>
        <taxon>Hexapoda</taxon>
        <taxon>Insecta</taxon>
        <taxon>Pterygota</taxon>
        <taxon>Neoptera</taxon>
        <taxon>Endopterygota</taxon>
        <taxon>Coleoptera</taxon>
        <taxon>Polyphaga</taxon>
        <taxon>Cucujiformia</taxon>
        <taxon>Chrysomeloidea</taxon>
        <taxon>Chrysomelidae</taxon>
        <taxon>Chrysomelinae</taxon>
        <taxon>Chrysomelini</taxon>
        <taxon>Phaedon</taxon>
    </lineage>
</organism>
<dbReference type="PRINTS" id="PR00722">
    <property type="entry name" value="CHYMOTRYPSIN"/>
</dbReference>
<evidence type="ECO:0000313" key="8">
    <source>
        <dbReference type="EMBL" id="CAH1154506.1"/>
    </source>
</evidence>
<dbReference type="AlphaFoldDB" id="A0A9P0GLR0"/>
<protein>
    <recommendedName>
        <fullName evidence="7">Peptidase S1 domain-containing protein</fullName>
    </recommendedName>
</protein>
<evidence type="ECO:0000259" key="7">
    <source>
        <dbReference type="PROSITE" id="PS50240"/>
    </source>
</evidence>
<dbReference type="PANTHER" id="PTHR24252:SF7">
    <property type="entry name" value="HYALIN"/>
    <property type="match status" value="1"/>
</dbReference>
<name>A0A9P0GLR0_PHACE</name>
<evidence type="ECO:0000313" key="9">
    <source>
        <dbReference type="Proteomes" id="UP001153737"/>
    </source>
</evidence>
<dbReference type="EMBL" id="OU896722">
    <property type="protein sequence ID" value="CAH1154506.1"/>
    <property type="molecule type" value="Genomic_DNA"/>
</dbReference>
<proteinExistence type="predicted"/>
<keyword evidence="3 5" id="KW-0720">Serine protease</keyword>
<dbReference type="GO" id="GO:0004252">
    <property type="term" value="F:serine-type endopeptidase activity"/>
    <property type="evidence" value="ECO:0007669"/>
    <property type="project" value="InterPro"/>
</dbReference>
<keyword evidence="4" id="KW-1015">Disulfide bond</keyword>
<keyword evidence="1 5" id="KW-0645">Protease</keyword>
<keyword evidence="9" id="KW-1185">Reference proteome</keyword>
<evidence type="ECO:0000256" key="6">
    <source>
        <dbReference type="SAM" id="SignalP"/>
    </source>
</evidence>
<dbReference type="InterPro" id="IPR009003">
    <property type="entry name" value="Peptidase_S1_PA"/>
</dbReference>
<evidence type="ECO:0000256" key="1">
    <source>
        <dbReference type="ARBA" id="ARBA00022670"/>
    </source>
</evidence>
<evidence type="ECO:0000256" key="4">
    <source>
        <dbReference type="ARBA" id="ARBA00023157"/>
    </source>
</evidence>
<dbReference type="InterPro" id="IPR033116">
    <property type="entry name" value="TRYPSIN_SER"/>
</dbReference>
<reference evidence="8" key="1">
    <citation type="submission" date="2022-01" db="EMBL/GenBank/DDBJ databases">
        <authorList>
            <person name="King R."/>
        </authorList>
    </citation>
    <scope>NUCLEOTIDE SEQUENCE</scope>
</reference>
<evidence type="ECO:0000256" key="5">
    <source>
        <dbReference type="RuleBase" id="RU363034"/>
    </source>
</evidence>
<keyword evidence="6" id="KW-0732">Signal</keyword>
<gene>
    <name evidence="8" type="ORF">PHAECO_LOCUS5446</name>
</gene>
<dbReference type="PROSITE" id="PS00135">
    <property type="entry name" value="TRYPSIN_SER"/>
    <property type="match status" value="1"/>
</dbReference>
<dbReference type="InterPro" id="IPR001314">
    <property type="entry name" value="Peptidase_S1A"/>
</dbReference>
<dbReference type="CDD" id="cd00190">
    <property type="entry name" value="Tryp_SPc"/>
    <property type="match status" value="1"/>
</dbReference>
<dbReference type="Pfam" id="PF00089">
    <property type="entry name" value="Trypsin"/>
    <property type="match status" value="1"/>
</dbReference>
<dbReference type="Proteomes" id="UP001153737">
    <property type="component" value="Chromosome 16"/>
</dbReference>